<feature type="transmembrane region" description="Helical" evidence="1">
    <location>
        <begin position="7"/>
        <end position="29"/>
    </location>
</feature>
<evidence type="ECO:0000256" key="1">
    <source>
        <dbReference type="SAM" id="Phobius"/>
    </source>
</evidence>
<keyword evidence="1" id="KW-1133">Transmembrane helix</keyword>
<reference evidence="2 3" key="1">
    <citation type="journal article" date="2016" name="Nat. Commun.">
        <title>Thousands of microbial genomes shed light on interconnected biogeochemical processes in an aquifer system.</title>
        <authorList>
            <person name="Anantharaman K."/>
            <person name="Brown C.T."/>
            <person name="Hug L.A."/>
            <person name="Sharon I."/>
            <person name="Castelle C.J."/>
            <person name="Probst A.J."/>
            <person name="Thomas B.C."/>
            <person name="Singh A."/>
            <person name="Wilkins M.J."/>
            <person name="Karaoz U."/>
            <person name="Brodie E.L."/>
            <person name="Williams K.H."/>
            <person name="Hubbard S.S."/>
            <person name="Banfield J.F."/>
        </authorList>
    </citation>
    <scope>NUCLEOTIDE SEQUENCE [LARGE SCALE GENOMIC DNA]</scope>
</reference>
<gene>
    <name evidence="2" type="ORF">A2824_03510</name>
</gene>
<keyword evidence="1" id="KW-0812">Transmembrane</keyword>
<evidence type="ECO:0000313" key="2">
    <source>
        <dbReference type="EMBL" id="OGI69507.1"/>
    </source>
</evidence>
<sequence length="122" mass="12307">MEPTKKFNWGTLILGLIIGAAVVGIIVAASKPAVTGGQAEEKSFACKVVTTLSEGRTPGGQPLNLSGDVLKKLSLVAEDLCLQDGGGSGRCSEGFVCNTSGVLCNVDDTCTSGGLTGCCVLE</sequence>
<dbReference type="STRING" id="1801743.A2824_03510"/>
<evidence type="ECO:0000313" key="3">
    <source>
        <dbReference type="Proteomes" id="UP000178059"/>
    </source>
</evidence>
<dbReference type="Proteomes" id="UP000178059">
    <property type="component" value="Unassembled WGS sequence"/>
</dbReference>
<organism evidence="2 3">
    <name type="scientific">Candidatus Nomurabacteria bacterium RIFCSPHIGHO2_01_FULL_42_16</name>
    <dbReference type="NCBI Taxonomy" id="1801743"/>
    <lineage>
        <taxon>Bacteria</taxon>
        <taxon>Candidatus Nomuraibacteriota</taxon>
    </lineage>
</organism>
<accession>A0A1F6VIP2</accession>
<comment type="caution">
    <text evidence="2">The sequence shown here is derived from an EMBL/GenBank/DDBJ whole genome shotgun (WGS) entry which is preliminary data.</text>
</comment>
<dbReference type="AlphaFoldDB" id="A0A1F6VIP2"/>
<name>A0A1F6VIP2_9BACT</name>
<protein>
    <submittedName>
        <fullName evidence="2">Uncharacterized protein</fullName>
    </submittedName>
</protein>
<dbReference type="EMBL" id="MFTT01000024">
    <property type="protein sequence ID" value="OGI69507.1"/>
    <property type="molecule type" value="Genomic_DNA"/>
</dbReference>
<keyword evidence="1" id="KW-0472">Membrane</keyword>
<proteinExistence type="predicted"/>